<evidence type="ECO:0000313" key="3">
    <source>
        <dbReference type="Proteomes" id="UP000552700"/>
    </source>
</evidence>
<evidence type="ECO:0000256" key="1">
    <source>
        <dbReference type="SAM" id="MobiDB-lite"/>
    </source>
</evidence>
<name>A0A841IZ57_9SPHN</name>
<sequence>MKIIRPEDVEPTINPNAAEHRDGTHVHRRILSHPHGGPATLDLGYNVSRVELDVQIPYAYNRDEFCYNVQGSVRAESDGAVVDARQGLFMWRPAGAATQRIATFGDYISICAFAPARTDAWSHRLPAEEVGKWDGDPDKKPRLTFRAWEDVEPEASGDDSPSVGADVRHIFDTPRMQVTRVTLSRDTRLPIGKRGREDIYWLESGTVSASAGTETLTWRPGEFLQVRPGDTVDAFEALDDACFLRWSAPAALG</sequence>
<dbReference type="SUPFAM" id="SSF51182">
    <property type="entry name" value="RmlC-like cupins"/>
    <property type="match status" value="1"/>
</dbReference>
<proteinExistence type="predicted"/>
<protein>
    <submittedName>
        <fullName evidence="2">Mannose-6-phosphate isomerase-like protein (Cupin superfamily)</fullName>
    </submittedName>
</protein>
<keyword evidence="3" id="KW-1185">Reference proteome</keyword>
<feature type="region of interest" description="Disordered" evidence="1">
    <location>
        <begin position="1"/>
        <end position="21"/>
    </location>
</feature>
<accession>A0A841IZ57</accession>
<keyword evidence="2" id="KW-0413">Isomerase</keyword>
<reference evidence="2 3" key="1">
    <citation type="submission" date="2020-08" db="EMBL/GenBank/DDBJ databases">
        <title>Genomic Encyclopedia of Type Strains, Phase IV (KMG-IV): sequencing the most valuable type-strain genomes for metagenomic binning, comparative biology and taxonomic classification.</title>
        <authorList>
            <person name="Goeker M."/>
        </authorList>
    </citation>
    <scope>NUCLEOTIDE SEQUENCE [LARGE SCALE GENOMIC DNA]</scope>
    <source>
        <strain evidence="2 3">DSM 102255</strain>
    </source>
</reference>
<dbReference type="RefSeq" id="WP_184079067.1">
    <property type="nucleotide sequence ID" value="NZ_JACIJP010000002.1"/>
</dbReference>
<comment type="caution">
    <text evidence="2">The sequence shown here is derived from an EMBL/GenBank/DDBJ whole genome shotgun (WGS) entry which is preliminary data.</text>
</comment>
<evidence type="ECO:0000313" key="2">
    <source>
        <dbReference type="EMBL" id="MBB6123694.1"/>
    </source>
</evidence>
<organism evidence="2 3">
    <name type="scientific">Sphingobium subterraneum</name>
    <dbReference type="NCBI Taxonomy" id="627688"/>
    <lineage>
        <taxon>Bacteria</taxon>
        <taxon>Pseudomonadati</taxon>
        <taxon>Pseudomonadota</taxon>
        <taxon>Alphaproteobacteria</taxon>
        <taxon>Sphingomonadales</taxon>
        <taxon>Sphingomonadaceae</taxon>
        <taxon>Sphingobium</taxon>
    </lineage>
</organism>
<dbReference type="EMBL" id="JACIJP010000002">
    <property type="protein sequence ID" value="MBB6123694.1"/>
    <property type="molecule type" value="Genomic_DNA"/>
</dbReference>
<gene>
    <name evidence="2" type="ORF">FHS92_001423</name>
</gene>
<dbReference type="InterPro" id="IPR011051">
    <property type="entry name" value="RmlC_Cupin_sf"/>
</dbReference>
<dbReference type="InterPro" id="IPR014710">
    <property type="entry name" value="RmlC-like_jellyroll"/>
</dbReference>
<dbReference type="AlphaFoldDB" id="A0A841IZ57"/>
<dbReference type="GO" id="GO:0016853">
    <property type="term" value="F:isomerase activity"/>
    <property type="evidence" value="ECO:0007669"/>
    <property type="project" value="UniProtKB-KW"/>
</dbReference>
<dbReference type="Proteomes" id="UP000552700">
    <property type="component" value="Unassembled WGS sequence"/>
</dbReference>
<dbReference type="Gene3D" id="2.60.120.10">
    <property type="entry name" value="Jelly Rolls"/>
    <property type="match status" value="2"/>
</dbReference>